<dbReference type="AlphaFoldDB" id="A0A420HUG2"/>
<accession>A0A420HUG2</accession>
<feature type="domain" description="RNA polymerase Rpb4/RPC9 core" evidence="5">
    <location>
        <begin position="27"/>
        <end position="146"/>
    </location>
</feature>
<proteinExistence type="inferred from homology"/>
<dbReference type="Pfam" id="PF03874">
    <property type="entry name" value="RNA_pol_Rpb4"/>
    <property type="match status" value="1"/>
</dbReference>
<comment type="caution">
    <text evidence="6">The sequence shown here is derived from an EMBL/GenBank/DDBJ whole genome shotgun (WGS) entry which is preliminary data.</text>
</comment>
<dbReference type="GO" id="GO:0006352">
    <property type="term" value="P:DNA-templated transcription initiation"/>
    <property type="evidence" value="ECO:0007669"/>
    <property type="project" value="InterPro"/>
</dbReference>
<feature type="compositionally biased region" description="Polar residues" evidence="4">
    <location>
        <begin position="1"/>
        <end position="10"/>
    </location>
</feature>
<keyword evidence="2" id="KW-0539">Nucleus</keyword>
<dbReference type="InterPro" id="IPR010997">
    <property type="entry name" value="HRDC-like_sf"/>
</dbReference>
<evidence type="ECO:0000256" key="4">
    <source>
        <dbReference type="SAM" id="MobiDB-lite"/>
    </source>
</evidence>
<comment type="similarity">
    <text evidence="3">Belongs to the eukaryotic RPB4 RNA polymerase subunit family.</text>
</comment>
<comment type="subcellular location">
    <subcellularLocation>
        <location evidence="1">Nucleus</location>
    </subcellularLocation>
</comment>
<dbReference type="STRING" id="212602.A0A420HUG2"/>
<dbReference type="InterPro" id="IPR006590">
    <property type="entry name" value="RNA_pol_Rpb4/RPC9_core"/>
</dbReference>
<dbReference type="OrthoDB" id="2186918at2759"/>
<dbReference type="Gene3D" id="1.20.1250.40">
    <property type="match status" value="1"/>
</dbReference>
<sequence>MSGYNPTSRSRAPPQGDEEASTELKLGEFQDVDALTHSEAALVISALMQKRRLNGKDRLGETEMLLKTTEYLDHFARFKRKENVEAVERLLSAHKELAKFERAQLGSLCCDTAEEAKTLIPSLQDKIGDDELQELLDEITKLMGYIN</sequence>
<dbReference type="GO" id="GO:0005634">
    <property type="term" value="C:nucleus"/>
    <property type="evidence" value="ECO:0007669"/>
    <property type="project" value="UniProtKB-SubCell"/>
</dbReference>
<dbReference type="EMBL" id="MCFK01004524">
    <property type="protein sequence ID" value="RKF61084.1"/>
    <property type="molecule type" value="Genomic_DNA"/>
</dbReference>
<evidence type="ECO:0000256" key="3">
    <source>
        <dbReference type="ARBA" id="ARBA00025724"/>
    </source>
</evidence>
<dbReference type="SUPFAM" id="SSF47819">
    <property type="entry name" value="HRDC-like"/>
    <property type="match status" value="1"/>
</dbReference>
<dbReference type="FunFam" id="1.20.1250.40:FF:000003">
    <property type="entry name" value="DNA-directed RNA polymerase II subunit rpb4"/>
    <property type="match status" value="1"/>
</dbReference>
<feature type="region of interest" description="Disordered" evidence="4">
    <location>
        <begin position="1"/>
        <end position="22"/>
    </location>
</feature>
<organism evidence="6 7">
    <name type="scientific">Erysiphe neolycopersici</name>
    <dbReference type="NCBI Taxonomy" id="212602"/>
    <lineage>
        <taxon>Eukaryota</taxon>
        <taxon>Fungi</taxon>
        <taxon>Dikarya</taxon>
        <taxon>Ascomycota</taxon>
        <taxon>Pezizomycotina</taxon>
        <taxon>Leotiomycetes</taxon>
        <taxon>Erysiphales</taxon>
        <taxon>Erysiphaceae</taxon>
        <taxon>Erysiphe</taxon>
    </lineage>
</organism>
<dbReference type="InterPro" id="IPR045222">
    <property type="entry name" value="Rpb4-like"/>
</dbReference>
<keyword evidence="6" id="KW-0804">Transcription</keyword>
<evidence type="ECO:0000256" key="2">
    <source>
        <dbReference type="ARBA" id="ARBA00023242"/>
    </source>
</evidence>
<evidence type="ECO:0000259" key="5">
    <source>
        <dbReference type="SMART" id="SM00657"/>
    </source>
</evidence>
<keyword evidence="6" id="KW-0240">DNA-directed RNA polymerase</keyword>
<dbReference type="PANTHER" id="PTHR21297">
    <property type="entry name" value="DNA-DIRECTED RNA POLYMERASE II"/>
    <property type="match status" value="1"/>
</dbReference>
<dbReference type="GO" id="GO:0000166">
    <property type="term" value="F:nucleotide binding"/>
    <property type="evidence" value="ECO:0007669"/>
    <property type="project" value="InterPro"/>
</dbReference>
<evidence type="ECO:0000313" key="6">
    <source>
        <dbReference type="EMBL" id="RKF61084.1"/>
    </source>
</evidence>
<dbReference type="GO" id="GO:0000428">
    <property type="term" value="C:DNA-directed RNA polymerase complex"/>
    <property type="evidence" value="ECO:0007669"/>
    <property type="project" value="UniProtKB-KW"/>
</dbReference>
<protein>
    <submittedName>
        <fullName evidence="6">DNA-directed RNA polymerase II subunit rpb4</fullName>
    </submittedName>
</protein>
<reference evidence="6 7" key="1">
    <citation type="journal article" date="2018" name="BMC Genomics">
        <title>Comparative genome analyses reveal sequence features reflecting distinct modes of host-adaptation between dicot and monocot powdery mildew.</title>
        <authorList>
            <person name="Wu Y."/>
            <person name="Ma X."/>
            <person name="Pan Z."/>
            <person name="Kale S.D."/>
            <person name="Song Y."/>
            <person name="King H."/>
            <person name="Zhang Q."/>
            <person name="Presley C."/>
            <person name="Deng X."/>
            <person name="Wei C.I."/>
            <person name="Xiao S."/>
        </authorList>
    </citation>
    <scope>NUCLEOTIDE SEQUENCE [LARGE SCALE GENOMIC DNA]</scope>
    <source>
        <strain evidence="6">UMSG2</strain>
    </source>
</reference>
<dbReference type="SMART" id="SM00657">
    <property type="entry name" value="RPOL4c"/>
    <property type="match status" value="1"/>
</dbReference>
<evidence type="ECO:0000256" key="1">
    <source>
        <dbReference type="ARBA" id="ARBA00004123"/>
    </source>
</evidence>
<gene>
    <name evidence="6" type="ORF">OnM2_045012</name>
</gene>
<dbReference type="InterPro" id="IPR005574">
    <property type="entry name" value="Rpb4/RPC9"/>
</dbReference>
<dbReference type="Proteomes" id="UP000286134">
    <property type="component" value="Unassembled WGS sequence"/>
</dbReference>
<keyword evidence="7" id="KW-1185">Reference proteome</keyword>
<dbReference type="InterPro" id="IPR038324">
    <property type="entry name" value="Rpb4/RPC9_sf"/>
</dbReference>
<evidence type="ECO:0000313" key="7">
    <source>
        <dbReference type="Proteomes" id="UP000286134"/>
    </source>
</evidence>
<name>A0A420HUG2_9PEZI</name>